<proteinExistence type="predicted"/>
<dbReference type="InterPro" id="IPR012808">
    <property type="entry name" value="CHP02453"/>
</dbReference>
<reference evidence="1 2" key="1">
    <citation type="submission" date="2019-01" db="EMBL/GenBank/DDBJ databases">
        <title>Muriicola soli sp. nov., isolated from soil.</title>
        <authorList>
            <person name="Kang H.J."/>
            <person name="Kim S.B."/>
        </authorList>
    </citation>
    <scope>NUCLEOTIDE SEQUENCE [LARGE SCALE GENOMIC DNA]</scope>
    <source>
        <strain evidence="1 2">MMS17-SY002</strain>
    </source>
</reference>
<dbReference type="AlphaFoldDB" id="A0A411E9I2"/>
<dbReference type="PIRSF" id="PIRSF028451">
    <property type="entry name" value="UCP028451"/>
    <property type="match status" value="1"/>
</dbReference>
<evidence type="ECO:0000313" key="1">
    <source>
        <dbReference type="EMBL" id="QBA64194.1"/>
    </source>
</evidence>
<dbReference type="PANTHER" id="PTHR36452:SF1">
    <property type="entry name" value="DUF2461 DOMAIN-CONTAINING PROTEIN"/>
    <property type="match status" value="1"/>
</dbReference>
<dbReference type="KEGG" id="mur:EQY75_06430"/>
<accession>A0A411E9I2</accession>
<gene>
    <name evidence="1" type="ORF">EQY75_06430</name>
</gene>
<dbReference type="RefSeq" id="WP_129603986.1">
    <property type="nucleotide sequence ID" value="NZ_CP035544.1"/>
</dbReference>
<organism evidence="1 2">
    <name type="scientific">Muriicola soli</name>
    <dbReference type="NCBI Taxonomy" id="2507538"/>
    <lineage>
        <taxon>Bacteria</taxon>
        <taxon>Pseudomonadati</taxon>
        <taxon>Bacteroidota</taxon>
        <taxon>Flavobacteriia</taxon>
        <taxon>Flavobacteriales</taxon>
        <taxon>Flavobacteriaceae</taxon>
        <taxon>Muriicola</taxon>
    </lineage>
</organism>
<evidence type="ECO:0000313" key="2">
    <source>
        <dbReference type="Proteomes" id="UP000290889"/>
    </source>
</evidence>
<dbReference type="InterPro" id="IPR015996">
    <property type="entry name" value="UCP028451"/>
</dbReference>
<dbReference type="Proteomes" id="UP000290889">
    <property type="component" value="Chromosome"/>
</dbReference>
<name>A0A411E9I2_9FLAO</name>
<keyword evidence="2" id="KW-1185">Reference proteome</keyword>
<dbReference type="NCBIfam" id="TIGR02453">
    <property type="entry name" value="TIGR02453 family protein"/>
    <property type="match status" value="1"/>
</dbReference>
<protein>
    <submittedName>
        <fullName evidence="1">DUF2461 domain-containing protein</fullName>
    </submittedName>
</protein>
<dbReference type="Pfam" id="PF09365">
    <property type="entry name" value="DUF2461"/>
    <property type="match status" value="1"/>
</dbReference>
<sequence length="226" mass="26648">METVSISKDALEFLKKLSANNNRDWFQEHKKEFKTHEKEVKDFYLTLMERMRLHDELDKFKMFRIYRDVRFSKDKTPYKTHYAGSFSRAGKALRGGYYARIKPGETFIATGFWDPNKEDLFRIRKELETNASEFRQVIGAKKLKGVWGDLTGDELKTAPKGFDKEHPDIDLIRKKQFIFVRNFTDKEVLSSDFLSKVDDSFQAIRPYFDLMSDILTTNLNGESLLR</sequence>
<dbReference type="OrthoDB" id="9794241at2"/>
<dbReference type="PANTHER" id="PTHR36452">
    <property type="entry name" value="CHROMOSOME 12, WHOLE GENOME SHOTGUN SEQUENCE"/>
    <property type="match status" value="1"/>
</dbReference>
<dbReference type="EMBL" id="CP035544">
    <property type="protein sequence ID" value="QBA64194.1"/>
    <property type="molecule type" value="Genomic_DNA"/>
</dbReference>